<sequence length="56" mass="5893">MTLAEAPSRAPSRTAVRLAHLVVALCALTNAALVAVVFLVLAGLVRWVDRRLPATA</sequence>
<keyword evidence="3" id="KW-1185">Reference proteome</keyword>
<accession>F6FUT5</accession>
<protein>
    <submittedName>
        <fullName evidence="2">Uncharacterized protein</fullName>
    </submittedName>
</protein>
<gene>
    <name evidence="2" type="ordered locus">Isova_0553</name>
</gene>
<keyword evidence="1" id="KW-0812">Transmembrane</keyword>
<organism evidence="3">
    <name type="scientific">Isoptericola variabilis (strain 225)</name>
    <dbReference type="NCBI Taxonomy" id="743718"/>
    <lineage>
        <taxon>Bacteria</taxon>
        <taxon>Bacillati</taxon>
        <taxon>Actinomycetota</taxon>
        <taxon>Actinomycetes</taxon>
        <taxon>Micrococcales</taxon>
        <taxon>Promicromonosporaceae</taxon>
        <taxon>Isoptericola</taxon>
    </lineage>
</organism>
<dbReference type="RefSeq" id="WP_013837740.1">
    <property type="nucleotide sequence ID" value="NC_015588.1"/>
</dbReference>
<dbReference type="Proteomes" id="UP000009236">
    <property type="component" value="Chromosome"/>
</dbReference>
<proteinExistence type="predicted"/>
<dbReference type="HOGENOM" id="CLU_3008205_0_0_11"/>
<keyword evidence="1" id="KW-1133">Transmembrane helix</keyword>
<reference evidence="2 3" key="1">
    <citation type="submission" date="2011-05" db="EMBL/GenBank/DDBJ databases">
        <title>Complete sequence of Isoptericola variabilis 225.</title>
        <authorList>
            <consortium name="US DOE Joint Genome Institute"/>
            <person name="Lucas S."/>
            <person name="Han J."/>
            <person name="Lapidus A."/>
            <person name="Cheng J.-F."/>
            <person name="Goodwin L."/>
            <person name="Pitluck S."/>
            <person name="Peters L."/>
            <person name="Mikhailova N."/>
            <person name="Zeytun A."/>
            <person name="Han C."/>
            <person name="Tapia R."/>
            <person name="Land M."/>
            <person name="Hauser L."/>
            <person name="Kyrpides N."/>
            <person name="Ivanova N."/>
            <person name="Pagani I."/>
            <person name="Siebers A."/>
            <person name="Allgaier M."/>
            <person name="Thelen M."/>
            <person name="Hugenholtz P."/>
            <person name="Gladden J."/>
            <person name="Woyke T."/>
        </authorList>
    </citation>
    <scope>NUCLEOTIDE SEQUENCE [LARGE SCALE GENOMIC DNA]</scope>
    <source>
        <strain evidence="3">225</strain>
    </source>
</reference>
<dbReference type="EMBL" id="CP002810">
    <property type="protein sequence ID" value="AEG43346.1"/>
    <property type="molecule type" value="Genomic_DNA"/>
</dbReference>
<dbReference type="KEGG" id="iva:Isova_0553"/>
<dbReference type="AlphaFoldDB" id="F6FUT5"/>
<name>F6FUT5_ISOV2</name>
<dbReference type="STRING" id="743718.Isova_0553"/>
<evidence type="ECO:0000313" key="3">
    <source>
        <dbReference type="Proteomes" id="UP000009236"/>
    </source>
</evidence>
<keyword evidence="1" id="KW-0472">Membrane</keyword>
<evidence type="ECO:0000256" key="1">
    <source>
        <dbReference type="SAM" id="Phobius"/>
    </source>
</evidence>
<evidence type="ECO:0000313" key="2">
    <source>
        <dbReference type="EMBL" id="AEG43346.1"/>
    </source>
</evidence>
<feature type="transmembrane region" description="Helical" evidence="1">
    <location>
        <begin position="20"/>
        <end position="45"/>
    </location>
</feature>